<comment type="cofactor">
    <cofactor evidence="2">
        <name>Zn(2+)</name>
        <dbReference type="ChEBI" id="CHEBI:29105"/>
    </cofactor>
</comment>
<evidence type="ECO:0000256" key="2">
    <source>
        <dbReference type="ARBA" id="ARBA00001947"/>
    </source>
</evidence>
<dbReference type="InterPro" id="IPR020629">
    <property type="entry name" value="FPG_Glyclase"/>
</dbReference>
<dbReference type="InterPro" id="IPR010979">
    <property type="entry name" value="Ribosomal_uS13-like_H2TH"/>
</dbReference>
<comment type="catalytic activity">
    <reaction evidence="15">
        <text>2'-deoxyribonucleotide-(2'-deoxyribose 5'-phosphate)-2'-deoxyribonucleotide-DNA = a 3'-end 2'-deoxyribonucleotide-(2,3-dehydro-2,3-deoxyribose 5'-phosphate)-DNA + a 5'-end 5'-phospho-2'-deoxyribonucleoside-DNA + H(+)</text>
        <dbReference type="Rhea" id="RHEA:66592"/>
        <dbReference type="Rhea" id="RHEA-COMP:13180"/>
        <dbReference type="Rhea" id="RHEA-COMP:16897"/>
        <dbReference type="Rhea" id="RHEA-COMP:17067"/>
        <dbReference type="ChEBI" id="CHEBI:15378"/>
        <dbReference type="ChEBI" id="CHEBI:136412"/>
        <dbReference type="ChEBI" id="CHEBI:157695"/>
        <dbReference type="ChEBI" id="CHEBI:167181"/>
        <dbReference type="EC" id="4.2.99.18"/>
    </reaction>
</comment>
<dbReference type="InterPro" id="IPR035937">
    <property type="entry name" value="FPG_N"/>
</dbReference>
<gene>
    <name evidence="19" type="primary">mutM</name>
    <name evidence="19" type="ORF">E6G98_01170</name>
</gene>
<dbReference type="NCBIfam" id="TIGR00577">
    <property type="entry name" value="fpg"/>
    <property type="match status" value="1"/>
</dbReference>
<comment type="similarity">
    <text evidence="3">Belongs to the FPG family.</text>
</comment>
<dbReference type="Gene3D" id="3.20.190.10">
    <property type="entry name" value="MutM-like, N-terminal"/>
    <property type="match status" value="1"/>
</dbReference>
<evidence type="ECO:0000256" key="16">
    <source>
        <dbReference type="PROSITE-ProRule" id="PRU00391"/>
    </source>
</evidence>
<dbReference type="AlphaFoldDB" id="A0A537LYM1"/>
<dbReference type="EC" id="3.2.2.23" evidence="19"/>
<reference evidence="19 20" key="1">
    <citation type="journal article" date="2019" name="Nat. Microbiol.">
        <title>Mediterranean grassland soil C-N compound turnover is dependent on rainfall and depth, and is mediated by genomically divergent microorganisms.</title>
        <authorList>
            <person name="Diamond S."/>
            <person name="Andeer P.F."/>
            <person name="Li Z."/>
            <person name="Crits-Christoph A."/>
            <person name="Burstein D."/>
            <person name="Anantharaman K."/>
            <person name="Lane K.R."/>
            <person name="Thomas B.C."/>
            <person name="Pan C."/>
            <person name="Northen T.R."/>
            <person name="Banfield J.F."/>
        </authorList>
    </citation>
    <scope>NUCLEOTIDE SEQUENCE [LARGE SCALE GENOMIC DNA]</scope>
    <source>
        <strain evidence="19">NP_1</strain>
    </source>
</reference>
<name>A0A537LYM1_9BACT</name>
<accession>A0A537LYM1</accession>
<evidence type="ECO:0000313" key="19">
    <source>
        <dbReference type="EMBL" id="TMJ13095.1"/>
    </source>
</evidence>
<dbReference type="InterPro" id="IPR015886">
    <property type="entry name" value="H2TH_FPG"/>
</dbReference>
<proteinExistence type="inferred from homology"/>
<dbReference type="GO" id="GO:0006284">
    <property type="term" value="P:base-excision repair"/>
    <property type="evidence" value="ECO:0007669"/>
    <property type="project" value="InterPro"/>
</dbReference>
<evidence type="ECO:0000256" key="13">
    <source>
        <dbReference type="ARBA" id="ARBA00023268"/>
    </source>
</evidence>
<comment type="subunit">
    <text evidence="4">Monomer.</text>
</comment>
<dbReference type="GO" id="GO:0034039">
    <property type="term" value="F:8-oxo-7,8-dihydroguanine DNA N-glycosylase activity"/>
    <property type="evidence" value="ECO:0007669"/>
    <property type="project" value="TreeGrafter"/>
</dbReference>
<evidence type="ECO:0000259" key="17">
    <source>
        <dbReference type="PROSITE" id="PS51066"/>
    </source>
</evidence>
<keyword evidence="13" id="KW-0511">Multifunctional enzyme</keyword>
<dbReference type="EC" id="4.2.99.18" evidence="19"/>
<dbReference type="Gene3D" id="1.10.8.50">
    <property type="match status" value="1"/>
</dbReference>
<dbReference type="SMART" id="SM00898">
    <property type="entry name" value="Fapy_DNA_glyco"/>
    <property type="match status" value="1"/>
</dbReference>
<evidence type="ECO:0000256" key="3">
    <source>
        <dbReference type="ARBA" id="ARBA00009409"/>
    </source>
</evidence>
<dbReference type="Pfam" id="PF06831">
    <property type="entry name" value="H2TH"/>
    <property type="match status" value="1"/>
</dbReference>
<dbReference type="SMART" id="SM01232">
    <property type="entry name" value="H2TH"/>
    <property type="match status" value="1"/>
</dbReference>
<dbReference type="PANTHER" id="PTHR22993">
    <property type="entry name" value="FORMAMIDOPYRIMIDINE-DNA GLYCOSYLASE"/>
    <property type="match status" value="1"/>
</dbReference>
<keyword evidence="8 19" id="KW-0378">Hydrolase</keyword>
<dbReference type="CDD" id="cd08966">
    <property type="entry name" value="EcFpg-like_N"/>
    <property type="match status" value="1"/>
</dbReference>
<evidence type="ECO:0000256" key="9">
    <source>
        <dbReference type="ARBA" id="ARBA00022833"/>
    </source>
</evidence>
<dbReference type="SUPFAM" id="SSF46946">
    <property type="entry name" value="S13-like H2TH domain"/>
    <property type="match status" value="1"/>
</dbReference>
<organism evidence="19 20">
    <name type="scientific">Candidatus Segetimicrobium genomatis</name>
    <dbReference type="NCBI Taxonomy" id="2569760"/>
    <lineage>
        <taxon>Bacteria</taxon>
        <taxon>Bacillati</taxon>
        <taxon>Candidatus Sysuimicrobiota</taxon>
        <taxon>Candidatus Sysuimicrobiia</taxon>
        <taxon>Candidatus Sysuimicrobiales</taxon>
        <taxon>Candidatus Segetimicrobiaceae</taxon>
        <taxon>Candidatus Segetimicrobium</taxon>
    </lineage>
</organism>
<evidence type="ECO:0000256" key="11">
    <source>
        <dbReference type="ARBA" id="ARBA00023204"/>
    </source>
</evidence>
<evidence type="ECO:0000256" key="14">
    <source>
        <dbReference type="ARBA" id="ARBA00023295"/>
    </source>
</evidence>
<evidence type="ECO:0000256" key="6">
    <source>
        <dbReference type="ARBA" id="ARBA00022763"/>
    </source>
</evidence>
<dbReference type="GO" id="GO:0008270">
    <property type="term" value="F:zinc ion binding"/>
    <property type="evidence" value="ECO:0007669"/>
    <property type="project" value="UniProtKB-KW"/>
</dbReference>
<dbReference type="SUPFAM" id="SSF57716">
    <property type="entry name" value="Glucocorticoid receptor-like (DNA-binding domain)"/>
    <property type="match status" value="1"/>
</dbReference>
<keyword evidence="11" id="KW-0234">DNA repair</keyword>
<comment type="catalytic activity">
    <reaction evidence="1">
        <text>Hydrolysis of DNA containing ring-opened 7-methylguanine residues, releasing 2,6-diamino-4-hydroxy-5-(N-methyl)formamidopyrimidine.</text>
        <dbReference type="EC" id="3.2.2.23"/>
    </reaction>
</comment>
<evidence type="ECO:0000256" key="1">
    <source>
        <dbReference type="ARBA" id="ARBA00001668"/>
    </source>
</evidence>
<dbReference type="InterPro" id="IPR012319">
    <property type="entry name" value="FPG_cat"/>
</dbReference>
<comment type="caution">
    <text evidence="19">The sequence shown here is derived from an EMBL/GenBank/DDBJ whole genome shotgun (WGS) entry which is preliminary data.</text>
</comment>
<keyword evidence="10" id="KW-0238">DNA-binding</keyword>
<protein>
    <submittedName>
        <fullName evidence="19">Bifunctional DNA-formamidopyrimidine glycosylase/DNA-(Apurinic or apyrimidinic site) lyase</fullName>
        <ecNumber evidence="19">3.2.2.23</ecNumber>
        <ecNumber evidence="19">4.2.99.18</ecNumber>
    </submittedName>
</protein>
<sequence>MPELPEVESAKRSLQRVIRGKVIASVEVRSPSAVRTHRPQAFADALAGKRIERVSRRGKTLLFQLSGGWTLIFHFKLWGTLRFVRPAVPPDAQTAVVIAFSDGSSLHFRELQLSELGLHRTPQLDRVAYLASLGVDPLSPTFTPARFRQMLAGRGSIRALLTDQERIAGIGNLWAHEILHAARIRPDRPASSLTPAETRVLHRSIRSVLRRAIAAGGEPEFVDAAGRMGRWRLAVYGRAGQRCPRGDGTIKEARLGGRPSFYCPACQH</sequence>
<evidence type="ECO:0000256" key="12">
    <source>
        <dbReference type="ARBA" id="ARBA00023239"/>
    </source>
</evidence>
<dbReference type="GO" id="GO:0003684">
    <property type="term" value="F:damaged DNA binding"/>
    <property type="evidence" value="ECO:0007669"/>
    <property type="project" value="InterPro"/>
</dbReference>
<evidence type="ECO:0000256" key="10">
    <source>
        <dbReference type="ARBA" id="ARBA00023125"/>
    </source>
</evidence>
<dbReference type="GO" id="GO:0140078">
    <property type="term" value="F:class I DNA-(apurinic or apyrimidinic site) endonuclease activity"/>
    <property type="evidence" value="ECO:0007669"/>
    <property type="project" value="UniProtKB-EC"/>
</dbReference>
<feature type="domain" description="Formamidopyrimidine-DNA glycosylase catalytic" evidence="18">
    <location>
        <begin position="2"/>
        <end position="115"/>
    </location>
</feature>
<dbReference type="Proteomes" id="UP000315217">
    <property type="component" value="Unassembled WGS sequence"/>
</dbReference>
<dbReference type="NCBIfam" id="NF002211">
    <property type="entry name" value="PRK01103.1"/>
    <property type="match status" value="1"/>
</dbReference>
<evidence type="ECO:0000256" key="4">
    <source>
        <dbReference type="ARBA" id="ARBA00011245"/>
    </source>
</evidence>
<dbReference type="PANTHER" id="PTHR22993:SF9">
    <property type="entry name" value="FORMAMIDOPYRIMIDINE-DNA GLYCOSYLASE"/>
    <property type="match status" value="1"/>
</dbReference>
<evidence type="ECO:0000256" key="15">
    <source>
        <dbReference type="ARBA" id="ARBA00044632"/>
    </source>
</evidence>
<keyword evidence="12 19" id="KW-0456">Lyase</keyword>
<keyword evidence="7 16" id="KW-0863">Zinc-finger</keyword>
<dbReference type="PROSITE" id="PS51066">
    <property type="entry name" value="ZF_FPG_2"/>
    <property type="match status" value="1"/>
</dbReference>
<evidence type="ECO:0000313" key="20">
    <source>
        <dbReference type="Proteomes" id="UP000315217"/>
    </source>
</evidence>
<dbReference type="InterPro" id="IPR000214">
    <property type="entry name" value="Znf_DNA_glyclase/AP_lyase"/>
</dbReference>
<keyword evidence="9" id="KW-0862">Zinc</keyword>
<evidence type="ECO:0000256" key="8">
    <source>
        <dbReference type="ARBA" id="ARBA00022801"/>
    </source>
</evidence>
<dbReference type="EMBL" id="VBAI01000011">
    <property type="protein sequence ID" value="TMJ13095.1"/>
    <property type="molecule type" value="Genomic_DNA"/>
</dbReference>
<keyword evidence="6" id="KW-0227">DNA damage</keyword>
<keyword evidence="5" id="KW-0479">Metal-binding</keyword>
<evidence type="ECO:0000256" key="7">
    <source>
        <dbReference type="ARBA" id="ARBA00022771"/>
    </source>
</evidence>
<dbReference type="Pfam" id="PF01149">
    <property type="entry name" value="Fapy_DNA_glyco"/>
    <property type="match status" value="1"/>
</dbReference>
<dbReference type="SUPFAM" id="SSF81624">
    <property type="entry name" value="N-terminal domain of MutM-like DNA repair proteins"/>
    <property type="match status" value="1"/>
</dbReference>
<evidence type="ECO:0000259" key="18">
    <source>
        <dbReference type="PROSITE" id="PS51068"/>
    </source>
</evidence>
<dbReference type="PROSITE" id="PS51068">
    <property type="entry name" value="FPG_CAT"/>
    <property type="match status" value="1"/>
</dbReference>
<keyword evidence="14 19" id="KW-0326">Glycosidase</keyword>
<evidence type="ECO:0000256" key="5">
    <source>
        <dbReference type="ARBA" id="ARBA00022723"/>
    </source>
</evidence>
<feature type="domain" description="FPG-type" evidence="17">
    <location>
        <begin position="234"/>
        <end position="268"/>
    </location>
</feature>